<name>A0A9X2H7M9_9HYPH</name>
<dbReference type="PROSITE" id="PS50206">
    <property type="entry name" value="RHODANESE_3"/>
    <property type="match status" value="1"/>
</dbReference>
<dbReference type="PANTHER" id="PTHR45431">
    <property type="entry name" value="RHODANESE-LIKE DOMAIN-CONTAINING PROTEIN 15, CHLOROPLASTIC"/>
    <property type="match status" value="1"/>
</dbReference>
<evidence type="ECO:0000313" key="3">
    <source>
        <dbReference type="EMBL" id="MCP3056917.1"/>
    </source>
</evidence>
<dbReference type="EMBL" id="JALHBS010000115">
    <property type="protein sequence ID" value="MCP3056917.1"/>
    <property type="molecule type" value="Genomic_DNA"/>
</dbReference>
<dbReference type="InterPro" id="IPR001763">
    <property type="entry name" value="Rhodanese-like_dom"/>
</dbReference>
<keyword evidence="1" id="KW-0732">Signal</keyword>
<feature type="domain" description="Rhodanese" evidence="2">
    <location>
        <begin position="56"/>
        <end position="184"/>
    </location>
</feature>
<reference evidence="3" key="1">
    <citation type="submission" date="2022-03" db="EMBL/GenBank/DDBJ databases">
        <title>Aurantimonas Liuensis sp. Nov., isolated from the hadal seawater of the Mariana Trench.</title>
        <authorList>
            <person name="Liu R."/>
        </authorList>
    </citation>
    <scope>NUCLEOTIDE SEQUENCE</scope>
    <source>
        <strain evidence="3">LRZ36</strain>
    </source>
</reference>
<dbReference type="RefSeq" id="WP_253965718.1">
    <property type="nucleotide sequence ID" value="NZ_JALHBS010000115.1"/>
</dbReference>
<dbReference type="SUPFAM" id="SSF52821">
    <property type="entry name" value="Rhodanese/Cell cycle control phosphatase"/>
    <property type="match status" value="1"/>
</dbReference>
<sequence>MKFRVAALMAAAVLAAFPAFAGEIDSSVDARALPKGKTTPLGLYLTPEDAHEALTEEPGIVFIDVRDPLEINFVGNAEGTDANVPLAFATHDFDPKRGGYAMARNPDFITGVDAVMAREGRDKDDPVFVMCRSGGRSAAAAAALAKAGYSNVWSIVEGFEGDTNKKNGRRDVNGWQNAGLPWSYKLDAGMAWQPERKKQ</sequence>
<dbReference type="InterPro" id="IPR036873">
    <property type="entry name" value="Rhodanese-like_dom_sf"/>
</dbReference>
<organism evidence="3 4">
    <name type="scientific">Aurantimonas marianensis</name>
    <dbReference type="NCBI Taxonomy" id="2920428"/>
    <lineage>
        <taxon>Bacteria</taxon>
        <taxon>Pseudomonadati</taxon>
        <taxon>Pseudomonadota</taxon>
        <taxon>Alphaproteobacteria</taxon>
        <taxon>Hyphomicrobiales</taxon>
        <taxon>Aurantimonadaceae</taxon>
        <taxon>Aurantimonas</taxon>
    </lineage>
</organism>
<evidence type="ECO:0000256" key="1">
    <source>
        <dbReference type="SAM" id="SignalP"/>
    </source>
</evidence>
<dbReference type="InterPro" id="IPR052367">
    <property type="entry name" value="Thiosulfate_ST/Rhodanese-like"/>
</dbReference>
<proteinExistence type="predicted"/>
<feature type="signal peptide" evidence="1">
    <location>
        <begin position="1"/>
        <end position="21"/>
    </location>
</feature>
<evidence type="ECO:0000313" key="4">
    <source>
        <dbReference type="Proteomes" id="UP001155220"/>
    </source>
</evidence>
<feature type="chain" id="PRO_5040905533" evidence="1">
    <location>
        <begin position="22"/>
        <end position="199"/>
    </location>
</feature>
<dbReference type="AlphaFoldDB" id="A0A9X2H7M9"/>
<dbReference type="Gene3D" id="3.40.250.10">
    <property type="entry name" value="Rhodanese-like domain"/>
    <property type="match status" value="1"/>
</dbReference>
<keyword evidence="4" id="KW-1185">Reference proteome</keyword>
<dbReference type="Proteomes" id="UP001155220">
    <property type="component" value="Unassembled WGS sequence"/>
</dbReference>
<evidence type="ECO:0000259" key="2">
    <source>
        <dbReference type="PROSITE" id="PS50206"/>
    </source>
</evidence>
<dbReference type="Pfam" id="PF00581">
    <property type="entry name" value="Rhodanese"/>
    <property type="match status" value="1"/>
</dbReference>
<dbReference type="SMART" id="SM00450">
    <property type="entry name" value="RHOD"/>
    <property type="match status" value="1"/>
</dbReference>
<gene>
    <name evidence="3" type="ORF">MJ956_17460</name>
</gene>
<accession>A0A9X2H7M9</accession>
<dbReference type="PANTHER" id="PTHR45431:SF3">
    <property type="entry name" value="RHODANESE-LIKE DOMAIN-CONTAINING PROTEIN 15, CHLOROPLASTIC"/>
    <property type="match status" value="1"/>
</dbReference>
<comment type="caution">
    <text evidence="3">The sequence shown here is derived from an EMBL/GenBank/DDBJ whole genome shotgun (WGS) entry which is preliminary data.</text>
</comment>
<protein>
    <submittedName>
        <fullName evidence="3">Sulfurtransferase</fullName>
    </submittedName>
</protein>